<evidence type="ECO:0000313" key="1">
    <source>
        <dbReference type="EMBL" id="CAH3162666.1"/>
    </source>
</evidence>
<name>A0ABN8QFE8_9CNID</name>
<evidence type="ECO:0000313" key="2">
    <source>
        <dbReference type="Proteomes" id="UP001159427"/>
    </source>
</evidence>
<protein>
    <submittedName>
        <fullName evidence="1">Uncharacterized protein</fullName>
    </submittedName>
</protein>
<dbReference type="Proteomes" id="UP001159427">
    <property type="component" value="Unassembled WGS sequence"/>
</dbReference>
<dbReference type="EMBL" id="CALNXI010001269">
    <property type="protein sequence ID" value="CAH3162666.1"/>
    <property type="molecule type" value="Genomic_DNA"/>
</dbReference>
<accession>A0ABN8QFE8</accession>
<dbReference type="Gene3D" id="2.40.70.10">
    <property type="entry name" value="Acid Proteases"/>
    <property type="match status" value="1"/>
</dbReference>
<comment type="caution">
    <text evidence="1">The sequence shown here is derived from an EMBL/GenBank/DDBJ whole genome shotgun (WGS) entry which is preliminary data.</text>
</comment>
<organism evidence="1 2">
    <name type="scientific">Porites evermanni</name>
    <dbReference type="NCBI Taxonomy" id="104178"/>
    <lineage>
        <taxon>Eukaryota</taxon>
        <taxon>Metazoa</taxon>
        <taxon>Cnidaria</taxon>
        <taxon>Anthozoa</taxon>
        <taxon>Hexacorallia</taxon>
        <taxon>Scleractinia</taxon>
        <taxon>Fungiina</taxon>
        <taxon>Poritidae</taxon>
        <taxon>Porites</taxon>
    </lineage>
</organism>
<dbReference type="InterPro" id="IPR021109">
    <property type="entry name" value="Peptidase_aspartic_dom_sf"/>
</dbReference>
<keyword evidence="2" id="KW-1185">Reference proteome</keyword>
<reference evidence="1 2" key="1">
    <citation type="submission" date="2022-05" db="EMBL/GenBank/DDBJ databases">
        <authorList>
            <consortium name="Genoscope - CEA"/>
            <person name="William W."/>
        </authorList>
    </citation>
    <scope>NUCLEOTIDE SEQUENCE [LARGE SCALE GENOMIC DNA]</scope>
</reference>
<sequence length="251" mass="27988">MDVDGIQLMLDYGESVFKSIKEACPGVIFCQQKGAYLDKKPENPPIFLVSLKDGRIQNERLFFRTKEDEQAINLKLNCREHLTLSSSSVRLQIRKVQDEKDVGDTALIRFGTETADSTRKPTYQAVCEGLILKFKPQVISIDEEPVKIKNGEGKAILVPGNVKFDTGNDAGTAISLRLLEKLDLEPDRSKKYSVEGVGGVMECFRVEISLRIRRRVFKVSALVGSVAGDTDLLIGNDIMTKLDKLNFSFGQ</sequence>
<proteinExistence type="predicted"/>
<gene>
    <name evidence="1" type="ORF">PEVE_00004328</name>
</gene>